<evidence type="ECO:0000256" key="1">
    <source>
        <dbReference type="ARBA" id="ARBA00001964"/>
    </source>
</evidence>
<evidence type="ECO:0000256" key="6">
    <source>
        <dbReference type="RuleBase" id="RU364074"/>
    </source>
</evidence>
<name>D3PJ65_LEPSM</name>
<dbReference type="SUPFAM" id="SSF52922">
    <property type="entry name" value="TK C-terminal domain-like"/>
    <property type="match status" value="1"/>
</dbReference>
<evidence type="ECO:0000256" key="2">
    <source>
        <dbReference type="ARBA" id="ARBA00023002"/>
    </source>
</evidence>
<evidence type="ECO:0000256" key="4">
    <source>
        <dbReference type="ARBA" id="ARBA00023317"/>
    </source>
</evidence>
<dbReference type="OrthoDB" id="10266385at2759"/>
<accession>D3PJ65</accession>
<dbReference type="GO" id="GO:0006086">
    <property type="term" value="P:pyruvate decarboxylation to acetyl-CoA"/>
    <property type="evidence" value="ECO:0007669"/>
    <property type="project" value="InterPro"/>
</dbReference>
<organism evidence="8">
    <name type="scientific">Lepeophtheirus salmonis</name>
    <name type="common">Salmon louse</name>
    <name type="synonym">Caligus salmonis</name>
    <dbReference type="NCBI Taxonomy" id="72036"/>
    <lineage>
        <taxon>Eukaryota</taxon>
        <taxon>Metazoa</taxon>
        <taxon>Ecdysozoa</taxon>
        <taxon>Arthropoda</taxon>
        <taxon>Crustacea</taxon>
        <taxon>Multicrustacea</taxon>
        <taxon>Hexanauplia</taxon>
        <taxon>Copepoda</taxon>
        <taxon>Siphonostomatoida</taxon>
        <taxon>Caligidae</taxon>
        <taxon>Lepeophtheirus</taxon>
    </lineage>
</organism>
<feature type="domain" description="Transketolase-like pyrimidine-binding" evidence="7">
    <location>
        <begin position="16"/>
        <end position="191"/>
    </location>
</feature>
<protein>
    <recommendedName>
        <fullName evidence="6">Pyruvate dehydrogenase E1 component subunit beta</fullName>
        <ecNumber evidence="6">1.2.4.1</ecNumber>
    </recommendedName>
</protein>
<proteinExistence type="evidence at transcript level"/>
<dbReference type="InterPro" id="IPR027110">
    <property type="entry name" value="PDHB_mito-type"/>
</dbReference>
<dbReference type="InterPro" id="IPR005475">
    <property type="entry name" value="Transketolase-like_Pyr-bd"/>
</dbReference>
<dbReference type="PANTHER" id="PTHR11624">
    <property type="entry name" value="DEHYDROGENASE RELATED"/>
    <property type="match status" value="1"/>
</dbReference>
<dbReference type="SMART" id="SM00861">
    <property type="entry name" value="Transket_pyr"/>
    <property type="match status" value="1"/>
</dbReference>
<dbReference type="NCBIfam" id="NF006667">
    <property type="entry name" value="PRK09212.1"/>
    <property type="match status" value="1"/>
</dbReference>
<evidence type="ECO:0000256" key="3">
    <source>
        <dbReference type="ARBA" id="ARBA00023052"/>
    </source>
</evidence>
<keyword evidence="3 6" id="KW-0786">Thiamine pyrophosphate</keyword>
<sequence>MLSCRLFQSTRSFASLTVRDALNTAMKEEMQRDEKVIIIGEEVAQYDGAYKVTKGLWKQFGDDRVLDTPITEMGFTGISAGAAFAGMRPICEFMTFNFAMQAIDQIINSSAKSYYMSAGSVKSPIVFRGPNGAAAGVGAQHSQDFSSWYASVPGLNVLAPYDSEDARGLLKASIRSNDPVVFLENELLYGTSFEVSDAVLGEDFFLDLDKAKIMRSGKHCTIVTYSMGVGLSLKAAEVLAKEGIEVEVINLRSLRPLDEKSILSL</sequence>
<comment type="function">
    <text evidence="6">The pyruvate dehydrogenase complex catalyzes the overall conversion of pyruvate to acetyl-CoA and CO2.</text>
</comment>
<evidence type="ECO:0000259" key="7">
    <source>
        <dbReference type="SMART" id="SM00861"/>
    </source>
</evidence>
<dbReference type="InterPro" id="IPR033248">
    <property type="entry name" value="Transketolase_C"/>
</dbReference>
<dbReference type="CDD" id="cd07036">
    <property type="entry name" value="TPP_PYR_E1-PDHc-beta_like"/>
    <property type="match status" value="1"/>
</dbReference>
<dbReference type="Pfam" id="PF02779">
    <property type="entry name" value="Transket_pyr"/>
    <property type="match status" value="1"/>
</dbReference>
<keyword evidence="2 6" id="KW-0560">Oxidoreductase</keyword>
<dbReference type="EMBL" id="BT121671">
    <property type="protein sequence ID" value="ADD38601.1"/>
    <property type="molecule type" value="mRNA"/>
</dbReference>
<keyword evidence="4 6" id="KW-0670">Pyruvate</keyword>
<dbReference type="InterPro" id="IPR029061">
    <property type="entry name" value="THDP-binding"/>
</dbReference>
<dbReference type="SUPFAM" id="SSF52518">
    <property type="entry name" value="Thiamin diphosphate-binding fold (THDP-binding)"/>
    <property type="match status" value="1"/>
</dbReference>
<dbReference type="GO" id="GO:0004739">
    <property type="term" value="F:pyruvate dehydrogenase (acetyl-transferring) activity"/>
    <property type="evidence" value="ECO:0007669"/>
    <property type="project" value="UniProtKB-UniRule"/>
</dbReference>
<gene>
    <name evidence="8" type="primary">ODPB</name>
</gene>
<dbReference type="Pfam" id="PF02780">
    <property type="entry name" value="Transketolase_C"/>
    <property type="match status" value="1"/>
</dbReference>
<dbReference type="EC" id="1.2.4.1" evidence="6"/>
<comment type="catalytic activity">
    <reaction evidence="5 6">
        <text>N(6)-[(R)-lipoyl]-L-lysyl-[protein] + pyruvate + H(+) = N(6)-[(R)-S(8)-acetyldihydrolipoyl]-L-lysyl-[protein] + CO2</text>
        <dbReference type="Rhea" id="RHEA:19189"/>
        <dbReference type="Rhea" id="RHEA-COMP:10474"/>
        <dbReference type="Rhea" id="RHEA-COMP:10478"/>
        <dbReference type="ChEBI" id="CHEBI:15361"/>
        <dbReference type="ChEBI" id="CHEBI:15378"/>
        <dbReference type="ChEBI" id="CHEBI:16526"/>
        <dbReference type="ChEBI" id="CHEBI:83099"/>
        <dbReference type="ChEBI" id="CHEBI:83111"/>
        <dbReference type="EC" id="1.2.4.1"/>
    </reaction>
</comment>
<dbReference type="PANTHER" id="PTHR11624:SF96">
    <property type="entry name" value="PYRUVATE DEHYDROGENASE E1 COMPONENT SUBUNIT BETA, MITOCHONDRIAL"/>
    <property type="match status" value="1"/>
</dbReference>
<dbReference type="Gene3D" id="3.40.50.970">
    <property type="match status" value="1"/>
</dbReference>
<evidence type="ECO:0000256" key="5">
    <source>
        <dbReference type="ARBA" id="ARBA00051231"/>
    </source>
</evidence>
<dbReference type="AlphaFoldDB" id="D3PJ65"/>
<reference evidence="8" key="1">
    <citation type="submission" date="2010-03" db="EMBL/GenBank/DDBJ databases">
        <title>Atlantic Lepeophtheirus salmonis ESTs and full-length cDNAs.</title>
        <authorList>
            <person name="Yasuike M."/>
            <person name="von Schalburg K."/>
            <person name="Cooper G."/>
            <person name="Leong J."/>
            <person name="Nilsen F."/>
            <person name="Jones S.R.M."/>
            <person name="Koop B.F."/>
        </authorList>
    </citation>
    <scope>NUCLEOTIDE SEQUENCE</scope>
    <source>
        <strain evidence="8">Atlantic form</strain>
        <tissue evidence="8">Mixed tissue</tissue>
    </source>
</reference>
<dbReference type="InterPro" id="IPR009014">
    <property type="entry name" value="Transketo_C/PFOR_II"/>
</dbReference>
<dbReference type="FunFam" id="3.40.50.970:FF:000006">
    <property type="entry name" value="Pyruvate dehydrogenase E1 component subunit beta"/>
    <property type="match status" value="1"/>
</dbReference>
<evidence type="ECO:0000313" key="8">
    <source>
        <dbReference type="EMBL" id="ADD38601.1"/>
    </source>
</evidence>
<comment type="cofactor">
    <cofactor evidence="1 6">
        <name>thiamine diphosphate</name>
        <dbReference type="ChEBI" id="CHEBI:58937"/>
    </cofactor>
</comment>
<dbReference type="Gene3D" id="3.40.50.920">
    <property type="match status" value="1"/>
</dbReference>